<sequence>MEAVETKSSNGYAKAPWLFRGSALYQLHLVKSEKVRSCIPKEFKLVEAFGYTLGGFFLATYEDSPVGVFDELVVIAGLVWNRPTSCAWATTVYVNNYEACSHGRKEVGLPSQVARFSKTSRAVSRQSRGRGEFLNMIGIGSEFFNQNDQMNVEVTEIKSLGTTDTCNISLTSAAVPSLNIDRWIGPTIKMSLPSFSGGTEFNPNLLKYTCQIESRVQAVKPLKVLEAFSLTNVDGEDNESLQDYGGSNHMAKEHRNEIQNLSTYVMLSKPILALKFNQMKMQVEAPIVLYQCSNSLETTNVTSVP</sequence>
<dbReference type="GeneID" id="101508087"/>
<dbReference type="PaxDb" id="3827-XP_004488977.1"/>
<reference evidence="1" key="1">
    <citation type="journal article" date="2013" name="Nat. Biotechnol.">
        <title>Draft genome sequence of chickpea (Cicer arietinum) provides a resource for trait improvement.</title>
        <authorList>
            <person name="Varshney R.K."/>
            <person name="Song C."/>
            <person name="Saxena R.K."/>
            <person name="Azam S."/>
            <person name="Yu S."/>
            <person name="Sharpe A.G."/>
            <person name="Cannon S."/>
            <person name="Baek J."/>
            <person name="Rosen B.D."/>
            <person name="Tar'an B."/>
            <person name="Millan T."/>
            <person name="Zhang X."/>
            <person name="Ramsay L.D."/>
            <person name="Iwata A."/>
            <person name="Wang Y."/>
            <person name="Nelson W."/>
            <person name="Farmer A.D."/>
            <person name="Gaur P.M."/>
            <person name="Soderlund C."/>
            <person name="Penmetsa R.V."/>
            <person name="Xu C."/>
            <person name="Bharti A.K."/>
            <person name="He W."/>
            <person name="Winter P."/>
            <person name="Zhao S."/>
            <person name="Hane J.K."/>
            <person name="Carrasquilla-Garcia N."/>
            <person name="Condie J.A."/>
            <person name="Upadhyaya H.D."/>
            <person name="Luo M.C."/>
            <person name="Thudi M."/>
            <person name="Gowda C.L."/>
            <person name="Singh N.P."/>
            <person name="Lichtenzveig J."/>
            <person name="Gali K.K."/>
            <person name="Rubio J."/>
            <person name="Nadarajan N."/>
            <person name="Dolezel J."/>
            <person name="Bansal K.C."/>
            <person name="Xu X."/>
            <person name="Edwards D."/>
            <person name="Zhang G."/>
            <person name="Kahl G."/>
            <person name="Gil J."/>
            <person name="Singh K.B."/>
            <person name="Datta S.K."/>
            <person name="Jackson S.A."/>
            <person name="Wang J."/>
            <person name="Cook D.R."/>
        </authorList>
    </citation>
    <scope>NUCLEOTIDE SEQUENCE [LARGE SCALE GENOMIC DNA]</scope>
    <source>
        <strain evidence="1">cv. CDC Frontier</strain>
    </source>
</reference>
<dbReference type="eggNOG" id="ENOG502QU37">
    <property type="taxonomic scope" value="Eukaryota"/>
</dbReference>
<keyword evidence="1" id="KW-1185">Reference proteome</keyword>
<accession>A0A1S2XIB7</accession>
<dbReference type="KEGG" id="cam:101508087"/>
<dbReference type="Proteomes" id="UP000087171">
    <property type="component" value="Chromosome Ca1"/>
</dbReference>
<dbReference type="STRING" id="3827.A0A1S2XIB7"/>
<dbReference type="PANTHER" id="PTHR35467">
    <property type="match status" value="1"/>
</dbReference>
<dbReference type="RefSeq" id="XP_004488977.1">
    <property type="nucleotide sequence ID" value="XM_004488920.3"/>
</dbReference>
<evidence type="ECO:0000313" key="2">
    <source>
        <dbReference type="RefSeq" id="XP_004488977.1"/>
    </source>
</evidence>
<dbReference type="SUPFAM" id="SSF160104">
    <property type="entry name" value="Acetoacetate decarboxylase-like"/>
    <property type="match status" value="1"/>
</dbReference>
<evidence type="ECO:0000313" key="1">
    <source>
        <dbReference type="Proteomes" id="UP000087171"/>
    </source>
</evidence>
<proteinExistence type="predicted"/>
<dbReference type="PANTHER" id="PTHR35467:SF2">
    <property type="entry name" value="PROTEIN NEOXANTHIN-DEFICIENT 1"/>
    <property type="match status" value="1"/>
</dbReference>
<dbReference type="OrthoDB" id="9970474at2759"/>
<dbReference type="Gene3D" id="2.40.400.10">
    <property type="entry name" value="Acetoacetate decarboxylase-like"/>
    <property type="match status" value="1"/>
</dbReference>
<evidence type="ECO:0000313" key="3">
    <source>
        <dbReference type="RefSeq" id="XP_027191430.1"/>
    </source>
</evidence>
<dbReference type="AlphaFoldDB" id="A0A1S2XIB7"/>
<gene>
    <name evidence="2 3" type="primary">LOC101508087</name>
</gene>
<dbReference type="InterPro" id="IPR039343">
    <property type="entry name" value="NDX1-like"/>
</dbReference>
<dbReference type="RefSeq" id="XP_027191430.1">
    <property type="nucleotide sequence ID" value="XM_027335629.1"/>
</dbReference>
<dbReference type="InterPro" id="IPR023375">
    <property type="entry name" value="ADC_dom_sf"/>
</dbReference>
<organism evidence="1 2">
    <name type="scientific">Cicer arietinum</name>
    <name type="common">Chickpea</name>
    <name type="synonym">Garbanzo</name>
    <dbReference type="NCBI Taxonomy" id="3827"/>
    <lineage>
        <taxon>Eukaryota</taxon>
        <taxon>Viridiplantae</taxon>
        <taxon>Streptophyta</taxon>
        <taxon>Embryophyta</taxon>
        <taxon>Tracheophyta</taxon>
        <taxon>Spermatophyta</taxon>
        <taxon>Magnoliopsida</taxon>
        <taxon>eudicotyledons</taxon>
        <taxon>Gunneridae</taxon>
        <taxon>Pentapetalae</taxon>
        <taxon>rosids</taxon>
        <taxon>fabids</taxon>
        <taxon>Fabales</taxon>
        <taxon>Fabaceae</taxon>
        <taxon>Papilionoideae</taxon>
        <taxon>50 kb inversion clade</taxon>
        <taxon>NPAAA clade</taxon>
        <taxon>Hologalegina</taxon>
        <taxon>IRL clade</taxon>
        <taxon>Cicereae</taxon>
        <taxon>Cicer</taxon>
    </lineage>
</organism>
<name>A0A1S2XIB7_CICAR</name>
<protein>
    <submittedName>
        <fullName evidence="2 3">Protein NEOXANTHIN-DEFICIENT 1 isoform X1</fullName>
    </submittedName>
</protein>
<reference evidence="2 3" key="2">
    <citation type="submission" date="2025-04" db="UniProtKB">
        <authorList>
            <consortium name="RefSeq"/>
        </authorList>
    </citation>
    <scope>IDENTIFICATION</scope>
    <source>
        <tissue evidence="2 3">Etiolated seedlings</tissue>
    </source>
</reference>